<dbReference type="Proteomes" id="UP001174909">
    <property type="component" value="Unassembled WGS sequence"/>
</dbReference>
<proteinExistence type="predicted"/>
<dbReference type="InterPro" id="IPR003141">
    <property type="entry name" value="Pol/His_phosphatase_N"/>
</dbReference>
<dbReference type="InterPro" id="IPR052018">
    <property type="entry name" value="PHP_domain"/>
</dbReference>
<dbReference type="InterPro" id="IPR016195">
    <property type="entry name" value="Pol/histidinol_Pase-like"/>
</dbReference>
<dbReference type="AlphaFoldDB" id="A0AA35WD22"/>
<dbReference type="InterPro" id="IPR004013">
    <property type="entry name" value="PHP_dom"/>
</dbReference>
<feature type="domain" description="Polymerase/histidinol phosphatase N-terminal" evidence="1">
    <location>
        <begin position="1"/>
        <end position="60"/>
    </location>
</feature>
<dbReference type="GO" id="GO:0035312">
    <property type="term" value="F:5'-3' DNA exonuclease activity"/>
    <property type="evidence" value="ECO:0007669"/>
    <property type="project" value="TreeGrafter"/>
</dbReference>
<dbReference type="GO" id="GO:0004534">
    <property type="term" value="F:5'-3' RNA exonuclease activity"/>
    <property type="evidence" value="ECO:0007669"/>
    <property type="project" value="TreeGrafter"/>
</dbReference>
<protein>
    <submittedName>
        <fullName evidence="2">Uncharacterized protein MJ0417</fullName>
    </submittedName>
</protein>
<dbReference type="Pfam" id="PF13263">
    <property type="entry name" value="PHP_C"/>
    <property type="match status" value="1"/>
</dbReference>
<dbReference type="PANTHER" id="PTHR42924:SF3">
    <property type="entry name" value="POLYMERASE_HISTIDINOL PHOSPHATASE N-TERMINAL DOMAIN-CONTAINING PROTEIN"/>
    <property type="match status" value="1"/>
</dbReference>
<keyword evidence="3" id="KW-1185">Reference proteome</keyword>
<name>A0AA35WD22_GEOBA</name>
<dbReference type="SUPFAM" id="SSF89550">
    <property type="entry name" value="PHP domain-like"/>
    <property type="match status" value="1"/>
</dbReference>
<accession>A0AA35WD22</accession>
<evidence type="ECO:0000313" key="3">
    <source>
        <dbReference type="Proteomes" id="UP001174909"/>
    </source>
</evidence>
<dbReference type="PANTHER" id="PTHR42924">
    <property type="entry name" value="EXONUCLEASE"/>
    <property type="match status" value="1"/>
</dbReference>
<comment type="caution">
    <text evidence="2">The sequence shown here is derived from an EMBL/GenBank/DDBJ whole genome shotgun (WGS) entry which is preliminary data.</text>
</comment>
<dbReference type="EMBL" id="CASHTH010001216">
    <property type="protein sequence ID" value="CAI8012776.1"/>
    <property type="molecule type" value="Genomic_DNA"/>
</dbReference>
<dbReference type="CDD" id="cd07432">
    <property type="entry name" value="PHP_HisPPase"/>
    <property type="match status" value="1"/>
</dbReference>
<gene>
    <name evidence="2" type="ORF">GBAR_LOCUS8164</name>
</gene>
<reference evidence="2" key="1">
    <citation type="submission" date="2023-03" db="EMBL/GenBank/DDBJ databases">
        <authorList>
            <person name="Steffen K."/>
            <person name="Cardenas P."/>
        </authorList>
    </citation>
    <scope>NUCLEOTIDE SEQUENCE</scope>
</reference>
<evidence type="ECO:0000259" key="1">
    <source>
        <dbReference type="SMART" id="SM00481"/>
    </source>
</evidence>
<sequence length="212" mass="23539">MHTHYSPDSEMSPERLVARCLQVGLNCIAVTDHNTTEGAFVVREIAPFMVIIGEEVGTEEGEVTGLFLQETIPRGLTPVETAQRIREQGGLVSLPHPFDRFRSEVITCRGIEDVLPYADIVEVFNSRNNMDADNRKAHEFAREHGLLTSGVSDSHTPIELGRTYVTMPEFDGTPAGFKEALAQGTIHGRKMTPLIHAATTFTKIKKRLLGRR</sequence>
<dbReference type="Gene3D" id="3.20.20.140">
    <property type="entry name" value="Metal-dependent hydrolases"/>
    <property type="match status" value="1"/>
</dbReference>
<organism evidence="2 3">
    <name type="scientific">Geodia barretti</name>
    <name type="common">Barrett's horny sponge</name>
    <dbReference type="NCBI Taxonomy" id="519541"/>
    <lineage>
        <taxon>Eukaryota</taxon>
        <taxon>Metazoa</taxon>
        <taxon>Porifera</taxon>
        <taxon>Demospongiae</taxon>
        <taxon>Heteroscleromorpha</taxon>
        <taxon>Tetractinellida</taxon>
        <taxon>Astrophorina</taxon>
        <taxon>Geodiidae</taxon>
        <taxon>Geodia</taxon>
    </lineage>
</organism>
<dbReference type="Pfam" id="PF02811">
    <property type="entry name" value="PHP"/>
    <property type="match status" value="1"/>
</dbReference>
<evidence type="ECO:0000313" key="2">
    <source>
        <dbReference type="EMBL" id="CAI8012776.1"/>
    </source>
</evidence>
<dbReference type="SMART" id="SM00481">
    <property type="entry name" value="POLIIIAc"/>
    <property type="match status" value="1"/>
</dbReference>